<evidence type="ECO:0000313" key="4">
    <source>
        <dbReference type="Proteomes" id="UP000636800"/>
    </source>
</evidence>
<sequence length="140" mass="15347">MPQELFAPPLEPVCLLPSQHRAPEILYASKNPVPYYQAVKLAIQELDCSAEKQELFSTVKLLRQTMLFDNGTGRASFDGVELSALQIPTVYHLGAILGPLVLHLPRQARVSSQGVSMPGQILARDKQQDSKLTRASHATG</sequence>
<feature type="region of interest" description="Disordered" evidence="1">
    <location>
        <begin position="115"/>
        <end position="140"/>
    </location>
</feature>
<protein>
    <submittedName>
        <fullName evidence="2">Uncharacterized protein</fullName>
    </submittedName>
</protein>
<gene>
    <name evidence="3" type="ORF">HPP92_007653</name>
    <name evidence="2" type="ORF">HPP92_007862</name>
</gene>
<dbReference type="AlphaFoldDB" id="A0A835RB09"/>
<dbReference type="Proteomes" id="UP000636800">
    <property type="component" value="Chromosome 3"/>
</dbReference>
<feature type="compositionally biased region" description="Basic and acidic residues" evidence="1">
    <location>
        <begin position="123"/>
        <end position="132"/>
    </location>
</feature>
<comment type="caution">
    <text evidence="2">The sequence shown here is derived from an EMBL/GenBank/DDBJ whole genome shotgun (WGS) entry which is preliminary data.</text>
</comment>
<evidence type="ECO:0000313" key="5">
    <source>
        <dbReference type="Proteomes" id="UP000639772"/>
    </source>
</evidence>
<proteinExistence type="predicted"/>
<dbReference type="EMBL" id="JADCNM010000003">
    <property type="protein sequence ID" value="KAG0490790.1"/>
    <property type="molecule type" value="Genomic_DNA"/>
</dbReference>
<dbReference type="EMBL" id="JADCNL010000003">
    <property type="protein sequence ID" value="KAG0489051.1"/>
    <property type="molecule type" value="Genomic_DNA"/>
</dbReference>
<dbReference type="Proteomes" id="UP000639772">
    <property type="component" value="Chromosome 3"/>
</dbReference>
<organism evidence="2 4">
    <name type="scientific">Vanilla planifolia</name>
    <name type="common">Vanilla</name>
    <dbReference type="NCBI Taxonomy" id="51239"/>
    <lineage>
        <taxon>Eukaryota</taxon>
        <taxon>Viridiplantae</taxon>
        <taxon>Streptophyta</taxon>
        <taxon>Embryophyta</taxon>
        <taxon>Tracheophyta</taxon>
        <taxon>Spermatophyta</taxon>
        <taxon>Magnoliopsida</taxon>
        <taxon>Liliopsida</taxon>
        <taxon>Asparagales</taxon>
        <taxon>Orchidaceae</taxon>
        <taxon>Vanilloideae</taxon>
        <taxon>Vanilleae</taxon>
        <taxon>Vanilla</taxon>
    </lineage>
</organism>
<dbReference type="OrthoDB" id="1924320at2759"/>
<keyword evidence="4" id="KW-1185">Reference proteome</keyword>
<accession>A0A835RB09</accession>
<evidence type="ECO:0000256" key="1">
    <source>
        <dbReference type="SAM" id="MobiDB-lite"/>
    </source>
</evidence>
<name>A0A835RB09_VANPL</name>
<evidence type="ECO:0000313" key="2">
    <source>
        <dbReference type="EMBL" id="KAG0489051.1"/>
    </source>
</evidence>
<evidence type="ECO:0000313" key="3">
    <source>
        <dbReference type="EMBL" id="KAG0490790.1"/>
    </source>
</evidence>
<reference evidence="4 5" key="1">
    <citation type="journal article" date="2020" name="Nat. Food">
        <title>A phased Vanilla planifolia genome enables genetic improvement of flavour and production.</title>
        <authorList>
            <person name="Hasing T."/>
            <person name="Tang H."/>
            <person name="Brym M."/>
            <person name="Khazi F."/>
            <person name="Huang T."/>
            <person name="Chambers A.H."/>
        </authorList>
    </citation>
    <scope>NUCLEOTIDE SEQUENCE [LARGE SCALE GENOMIC DNA]</scope>
    <source>
        <tissue evidence="2">Leaf</tissue>
    </source>
</reference>